<comment type="caution">
    <text evidence="7">The sequence shown here is derived from an EMBL/GenBank/DDBJ whole genome shotgun (WGS) entry which is preliminary data.</text>
</comment>
<evidence type="ECO:0000313" key="8">
    <source>
        <dbReference type="Proteomes" id="UP000239522"/>
    </source>
</evidence>
<dbReference type="EMBL" id="MQUA01000013">
    <property type="protein sequence ID" value="PQB07187.1"/>
    <property type="molecule type" value="Genomic_DNA"/>
</dbReference>
<dbReference type="GO" id="GO:0008909">
    <property type="term" value="F:isochorismate synthase activity"/>
    <property type="evidence" value="ECO:0007669"/>
    <property type="project" value="UniProtKB-EC"/>
</dbReference>
<keyword evidence="4" id="KW-0413">Isomerase</keyword>
<dbReference type="NCBIfam" id="TIGR00543">
    <property type="entry name" value="isochor_syn"/>
    <property type="match status" value="1"/>
</dbReference>
<dbReference type="AlphaFoldDB" id="A0A2S7KX25"/>
<feature type="domain" description="Chorismate-utilising enzyme C-terminal" evidence="6">
    <location>
        <begin position="62"/>
        <end position="312"/>
    </location>
</feature>
<organism evidence="7 8">
    <name type="scientific">Polaribacter filamentus</name>
    <dbReference type="NCBI Taxonomy" id="53483"/>
    <lineage>
        <taxon>Bacteria</taxon>
        <taxon>Pseudomonadati</taxon>
        <taxon>Bacteroidota</taxon>
        <taxon>Flavobacteriia</taxon>
        <taxon>Flavobacteriales</taxon>
        <taxon>Flavobacteriaceae</taxon>
    </lineage>
</organism>
<evidence type="ECO:0000256" key="2">
    <source>
        <dbReference type="ARBA" id="ARBA00005297"/>
    </source>
</evidence>
<reference evidence="7 8" key="1">
    <citation type="submission" date="2016-11" db="EMBL/GenBank/DDBJ databases">
        <title>Trade-off between light-utilization and light-protection in marine flavobacteria.</title>
        <authorList>
            <person name="Kumagai Y."/>
        </authorList>
    </citation>
    <scope>NUCLEOTIDE SEQUENCE [LARGE SCALE GENOMIC DNA]</scope>
    <source>
        <strain evidence="7 8">ATCC 700397</strain>
    </source>
</reference>
<dbReference type="EC" id="5.4.4.2" evidence="3"/>
<dbReference type="Proteomes" id="UP000239522">
    <property type="component" value="Unassembled WGS sequence"/>
</dbReference>
<dbReference type="InterPro" id="IPR005801">
    <property type="entry name" value="ADC_synthase"/>
</dbReference>
<evidence type="ECO:0000256" key="5">
    <source>
        <dbReference type="ARBA" id="ARBA00041564"/>
    </source>
</evidence>
<dbReference type="PANTHER" id="PTHR42839:SF2">
    <property type="entry name" value="ISOCHORISMATE SYNTHASE ENTC"/>
    <property type="match status" value="1"/>
</dbReference>
<gene>
    <name evidence="7" type="ORF">BST83_08520</name>
</gene>
<dbReference type="Gene3D" id="3.60.120.10">
    <property type="entry name" value="Anthranilate synthase"/>
    <property type="match status" value="1"/>
</dbReference>
<evidence type="ECO:0000256" key="3">
    <source>
        <dbReference type="ARBA" id="ARBA00012824"/>
    </source>
</evidence>
<protein>
    <recommendedName>
        <fullName evidence="3">isochorismate synthase</fullName>
        <ecNumber evidence="3">5.4.4.2</ecNumber>
    </recommendedName>
    <alternativeName>
        <fullName evidence="5">Isochorismate mutase</fullName>
    </alternativeName>
</protein>
<dbReference type="OrthoDB" id="9806579at2"/>
<evidence type="ECO:0000256" key="1">
    <source>
        <dbReference type="ARBA" id="ARBA00000799"/>
    </source>
</evidence>
<comment type="similarity">
    <text evidence="2">Belongs to the isochorismate synthase family.</text>
</comment>
<name>A0A2S7KX25_9FLAO</name>
<evidence type="ECO:0000259" key="6">
    <source>
        <dbReference type="Pfam" id="PF00425"/>
    </source>
</evidence>
<dbReference type="InterPro" id="IPR015890">
    <property type="entry name" value="Chorismate_C"/>
</dbReference>
<dbReference type="PANTHER" id="PTHR42839">
    <property type="entry name" value="ISOCHORISMATE SYNTHASE ENTC"/>
    <property type="match status" value="1"/>
</dbReference>
<evidence type="ECO:0000313" key="7">
    <source>
        <dbReference type="EMBL" id="PQB07187.1"/>
    </source>
</evidence>
<proteinExistence type="inferred from homology"/>
<dbReference type="Pfam" id="PF00425">
    <property type="entry name" value="Chorismate_bind"/>
    <property type="match status" value="1"/>
</dbReference>
<sequence length="320" mass="36322">MNVERLFYTDDFSESGFVFAPFDNQQKSILFPLETSDFITENISLDAFIDEEKTFFADEAAKETHIKLVEKTIEEIKKNDLKKVVVSRTEQVKIDDFNLVVIYQKLLQNYKNAFVYVWFHPKIGLWLGATPETLLEIKDSVFTTMSLAGTQLYKDTENIVWKSKELNEQQLVTDFIESQLSGISSNLKIDKTETVKAGSLLHLKTKVTGVLNEKSSLKTLVSALHPTPAVCGMPREKSKKFILENENYKRSFYTGFLGELNLQSSTFKTPSSSLFVNLRCMSINKNNASIFIGGGITKDSNAAKEWEETVSKSNVMKRVL</sequence>
<dbReference type="RefSeq" id="WP_104809422.1">
    <property type="nucleotide sequence ID" value="NZ_MQUA01000013.1"/>
</dbReference>
<evidence type="ECO:0000256" key="4">
    <source>
        <dbReference type="ARBA" id="ARBA00023235"/>
    </source>
</evidence>
<dbReference type="SUPFAM" id="SSF56322">
    <property type="entry name" value="ADC synthase"/>
    <property type="match status" value="1"/>
</dbReference>
<dbReference type="InterPro" id="IPR004561">
    <property type="entry name" value="IsoChor_synthase"/>
</dbReference>
<comment type="catalytic activity">
    <reaction evidence="1">
        <text>chorismate = isochorismate</text>
        <dbReference type="Rhea" id="RHEA:18985"/>
        <dbReference type="ChEBI" id="CHEBI:29748"/>
        <dbReference type="ChEBI" id="CHEBI:29780"/>
        <dbReference type="EC" id="5.4.4.2"/>
    </reaction>
</comment>
<keyword evidence="8" id="KW-1185">Reference proteome</keyword>
<accession>A0A2S7KX25</accession>